<reference evidence="2" key="1">
    <citation type="journal article" date="2015" name="Genome Announc.">
        <title>Draft genome sequence of Talaromyces cellulolyticus strain Y-94, a source of lignocellulosic biomass-degrading enzymes.</title>
        <authorList>
            <person name="Fujii T."/>
            <person name="Koike H."/>
            <person name="Sawayama S."/>
            <person name="Yano S."/>
            <person name="Inoue H."/>
        </authorList>
    </citation>
    <scope>NUCLEOTIDE SEQUENCE [LARGE SCALE GENOMIC DNA]</scope>
    <source>
        <strain evidence="2">Y-94</strain>
    </source>
</reference>
<evidence type="ECO:0000313" key="1">
    <source>
        <dbReference type="EMBL" id="GAM38513.1"/>
    </source>
</evidence>
<dbReference type="Proteomes" id="UP000053095">
    <property type="component" value="Unassembled WGS sequence"/>
</dbReference>
<evidence type="ECO:0000313" key="2">
    <source>
        <dbReference type="Proteomes" id="UP000053095"/>
    </source>
</evidence>
<accession>A0A6V8HBF5</accession>
<dbReference type="AlphaFoldDB" id="A0A6V8HBF5"/>
<sequence length="306" mass="36099">MDRAIVFDKRTQLERLKGCESLFGSLHQEHDVQFGDDEDSFKESAKEFMDILDMEFPQKSDKSRVTKILEYRPDLIQVLDLQKVEKNLKLATELLKSIHDLLSSLKKGHDGLEEKLKRALWLREWLEPRKEVINWFKYIQEDIQKFKTEVHELRCLMSNGMVMTIQQSTVWILLERCDEKLEKLWKSYRVKLVDKDNYIGFVQDLYSVQEKEDPTNGVPMSAAVSRSREIVIADLGKLKRSLDALYSDVFKLRNLQLKIEQYTWAGATKKDSFLRKMDKDIKGYIEDVHQHSQELILLIQQEQNAQ</sequence>
<proteinExistence type="predicted"/>
<name>A0A6V8HBF5_TALPI</name>
<dbReference type="EMBL" id="DF933829">
    <property type="protein sequence ID" value="GAM38513.1"/>
    <property type="molecule type" value="Genomic_DNA"/>
</dbReference>
<gene>
    <name evidence="1" type="ORF">TCE0_033r09291</name>
</gene>
<comment type="caution">
    <text evidence="1">The sequence shown here is derived from an EMBL/GenBank/DDBJ whole genome shotgun (WGS) entry which is preliminary data.</text>
</comment>
<organism evidence="1 2">
    <name type="scientific">Talaromyces pinophilus</name>
    <name type="common">Penicillium pinophilum</name>
    <dbReference type="NCBI Taxonomy" id="128442"/>
    <lineage>
        <taxon>Eukaryota</taxon>
        <taxon>Fungi</taxon>
        <taxon>Dikarya</taxon>
        <taxon>Ascomycota</taxon>
        <taxon>Pezizomycotina</taxon>
        <taxon>Eurotiomycetes</taxon>
        <taxon>Eurotiomycetidae</taxon>
        <taxon>Eurotiales</taxon>
        <taxon>Trichocomaceae</taxon>
        <taxon>Talaromyces</taxon>
        <taxon>Talaromyces sect. Talaromyces</taxon>
    </lineage>
</organism>
<keyword evidence="2" id="KW-1185">Reference proteome</keyword>
<protein>
    <submittedName>
        <fullName evidence="1">Uncharacterized protein</fullName>
    </submittedName>
</protein>